<dbReference type="CDD" id="cd01665">
    <property type="entry name" value="Cyt_c_Oxidase_III"/>
    <property type="match status" value="1"/>
</dbReference>
<keyword evidence="13" id="KW-1185">Reference proteome</keyword>
<evidence type="ECO:0000256" key="7">
    <source>
        <dbReference type="ARBA" id="ARBA00022989"/>
    </source>
</evidence>
<comment type="function">
    <text evidence="9">Component of the cytochrome c oxidase, the last enzyme in the mitochondrial electron transport chain which drives oxidative phosphorylation. The respiratory chain contains 3 multisubunit complexes succinate dehydrogenase (complex II, CII), ubiquinol-cytochrome c oxidoreductase (cytochrome b-c1 complex, complex III, CIII) and cytochrome c oxidase (complex IV, CIV), that cooperate to transfer electrons derived from NADH and succinate to molecular oxygen, creating an electrochemical gradient over the inner membrane that drives transmembrane transport and the ATP synthase. Cytochrome c oxidase is the component of the respiratory chain that catalyzes the reduction of oxygen to water. Electrons originating from reduced cytochrome c in the intermembrane space (IMS) are transferred via the dinuclear copper A center (CU(A)) of subunit 2 and heme A of subunit 1 to the active site in subunit 1, a binuclear center (BNC) formed by heme A3 and copper B (CU(B)). The BNC reduces molecular oxygen to 2 water molecules using 4 electrons from cytochrome c in the IMS and 4 protons from the mitochondrial matrix.</text>
</comment>
<name>A0AAV9LG55_9SOLN</name>
<comment type="similarity">
    <text evidence="2 9">Belongs to the cytochrome c oxidase subunit 3 family.</text>
</comment>
<protein>
    <recommendedName>
        <fullName evidence="4 9">Cytochrome c oxidase subunit 3</fullName>
    </recommendedName>
</protein>
<evidence type="ECO:0000256" key="6">
    <source>
        <dbReference type="ARBA" id="ARBA00022967"/>
    </source>
</evidence>
<evidence type="ECO:0000256" key="10">
    <source>
        <dbReference type="SAM" id="Phobius"/>
    </source>
</evidence>
<dbReference type="SUPFAM" id="SSF81452">
    <property type="entry name" value="Cytochrome c oxidase subunit III-like"/>
    <property type="match status" value="1"/>
</dbReference>
<dbReference type="InterPro" id="IPR035973">
    <property type="entry name" value="Cyt_c_oxidase_su3-like_sf"/>
</dbReference>
<evidence type="ECO:0000256" key="1">
    <source>
        <dbReference type="ARBA" id="ARBA00004141"/>
    </source>
</evidence>
<evidence type="ECO:0000256" key="5">
    <source>
        <dbReference type="ARBA" id="ARBA00022692"/>
    </source>
</evidence>
<sequence length="103" mass="11698">MFVWWCDVLHEFTFEGHHIKVVQLGPRYGFILFIVSEVMFYFALFRASSHSSLAPMVQIRGIWPPKGIAILDPWEIPFLNTLIPLSSGTAVTWAQTNPGSEGF</sequence>
<evidence type="ECO:0000256" key="3">
    <source>
        <dbReference type="ARBA" id="ARBA00011164"/>
    </source>
</evidence>
<dbReference type="AlphaFoldDB" id="A0AAV9LG55"/>
<evidence type="ECO:0000256" key="9">
    <source>
        <dbReference type="RuleBase" id="RU003375"/>
    </source>
</evidence>
<keyword evidence="6" id="KW-1278">Translocase</keyword>
<dbReference type="PANTHER" id="PTHR11403:SF7">
    <property type="entry name" value="CYTOCHROME C OXIDASE SUBUNIT 3"/>
    <property type="match status" value="1"/>
</dbReference>
<accession>A0AAV9LG55</accession>
<keyword evidence="5 9" id="KW-0812">Transmembrane</keyword>
<gene>
    <name evidence="12" type="ORF">R3W88_027128</name>
</gene>
<dbReference type="PANTHER" id="PTHR11403">
    <property type="entry name" value="CYTOCHROME C OXIDASE SUBUNIT III"/>
    <property type="match status" value="1"/>
</dbReference>
<dbReference type="GO" id="GO:0005739">
    <property type="term" value="C:mitochondrion"/>
    <property type="evidence" value="ECO:0007669"/>
    <property type="project" value="TreeGrafter"/>
</dbReference>
<comment type="caution">
    <text evidence="12">The sequence shown here is derived from an EMBL/GenBank/DDBJ whole genome shotgun (WGS) entry which is preliminary data.</text>
</comment>
<keyword evidence="8 10" id="KW-0472">Membrane</keyword>
<comment type="subcellular location">
    <subcellularLocation>
        <location evidence="1">Membrane</location>
        <topology evidence="1">Multi-pass membrane protein</topology>
    </subcellularLocation>
</comment>
<evidence type="ECO:0000259" key="11">
    <source>
        <dbReference type="PROSITE" id="PS50253"/>
    </source>
</evidence>
<dbReference type="InterPro" id="IPR024791">
    <property type="entry name" value="Cyt_c/ubiquinol_Oxase_su3"/>
</dbReference>
<dbReference type="InterPro" id="IPR033945">
    <property type="entry name" value="Cyt_c_oxase_su3_dom"/>
</dbReference>
<dbReference type="PROSITE" id="PS50253">
    <property type="entry name" value="COX3"/>
    <property type="match status" value="1"/>
</dbReference>
<dbReference type="Gene3D" id="1.20.120.80">
    <property type="entry name" value="Cytochrome c oxidase, subunit III, four-helix bundle"/>
    <property type="match status" value="1"/>
</dbReference>
<proteinExistence type="inferred from homology"/>
<organism evidence="12 13">
    <name type="scientific">Solanum pinnatisectum</name>
    <name type="common">tansyleaf nightshade</name>
    <dbReference type="NCBI Taxonomy" id="50273"/>
    <lineage>
        <taxon>Eukaryota</taxon>
        <taxon>Viridiplantae</taxon>
        <taxon>Streptophyta</taxon>
        <taxon>Embryophyta</taxon>
        <taxon>Tracheophyta</taxon>
        <taxon>Spermatophyta</taxon>
        <taxon>Magnoliopsida</taxon>
        <taxon>eudicotyledons</taxon>
        <taxon>Gunneridae</taxon>
        <taxon>Pentapetalae</taxon>
        <taxon>asterids</taxon>
        <taxon>lamiids</taxon>
        <taxon>Solanales</taxon>
        <taxon>Solanaceae</taxon>
        <taxon>Solanoideae</taxon>
        <taxon>Solaneae</taxon>
        <taxon>Solanum</taxon>
    </lineage>
</organism>
<dbReference type="Proteomes" id="UP001311915">
    <property type="component" value="Unassembled WGS sequence"/>
</dbReference>
<reference evidence="12 13" key="1">
    <citation type="submission" date="2023-10" db="EMBL/GenBank/DDBJ databases">
        <title>Genome-Wide Identification Analysis in wild type Solanum Pinnatisectum Reveals Some Genes Defensing Phytophthora Infestans.</title>
        <authorList>
            <person name="Sun C."/>
        </authorList>
    </citation>
    <scope>NUCLEOTIDE SEQUENCE [LARGE SCALE GENOMIC DNA]</scope>
    <source>
        <strain evidence="12">LQN</strain>
        <tissue evidence="12">Leaf</tissue>
    </source>
</reference>
<dbReference type="GO" id="GO:0004129">
    <property type="term" value="F:cytochrome-c oxidase activity"/>
    <property type="evidence" value="ECO:0007669"/>
    <property type="project" value="InterPro"/>
</dbReference>
<dbReference type="Pfam" id="PF00510">
    <property type="entry name" value="COX3"/>
    <property type="match status" value="1"/>
</dbReference>
<evidence type="ECO:0000256" key="2">
    <source>
        <dbReference type="ARBA" id="ARBA00010581"/>
    </source>
</evidence>
<evidence type="ECO:0000313" key="12">
    <source>
        <dbReference type="EMBL" id="KAK4724349.1"/>
    </source>
</evidence>
<comment type="subunit">
    <text evidence="3">Component of the cytochrome c oxidase (complex IV, CIV), a multisubunit enzyme composed of a catalytic core of 3 subunits and several supernumerary subunits. The complex exists as a monomer or a dimer and forms supercomplexes (SCs) in the inner mitochondrial membrane with ubiquinol-cytochrome c oxidoreductase (cytochrome b-c1 complex, complex III, CIII).</text>
</comment>
<evidence type="ECO:0000256" key="8">
    <source>
        <dbReference type="ARBA" id="ARBA00023136"/>
    </source>
</evidence>
<keyword evidence="9" id="KW-0496">Mitochondrion</keyword>
<evidence type="ECO:0000256" key="4">
    <source>
        <dbReference type="ARBA" id="ARBA00015944"/>
    </source>
</evidence>
<dbReference type="InterPro" id="IPR000298">
    <property type="entry name" value="Cyt_c_oxidase-like_su3"/>
</dbReference>
<dbReference type="GO" id="GO:0006123">
    <property type="term" value="P:mitochondrial electron transport, cytochrome c to oxygen"/>
    <property type="evidence" value="ECO:0007669"/>
    <property type="project" value="TreeGrafter"/>
</dbReference>
<evidence type="ECO:0000313" key="13">
    <source>
        <dbReference type="Proteomes" id="UP001311915"/>
    </source>
</evidence>
<dbReference type="GO" id="GO:0016020">
    <property type="term" value="C:membrane"/>
    <property type="evidence" value="ECO:0007669"/>
    <property type="project" value="UniProtKB-SubCell"/>
</dbReference>
<dbReference type="EMBL" id="JAWPEI010000006">
    <property type="protein sequence ID" value="KAK4724349.1"/>
    <property type="molecule type" value="Genomic_DNA"/>
</dbReference>
<feature type="domain" description="Heme-copper oxidase subunit III family profile" evidence="11">
    <location>
        <begin position="1"/>
        <end position="103"/>
    </location>
</feature>
<keyword evidence="7 10" id="KW-1133">Transmembrane helix</keyword>
<dbReference type="InterPro" id="IPR013833">
    <property type="entry name" value="Cyt_c_oxidase_su3_a-hlx"/>
</dbReference>
<feature type="transmembrane region" description="Helical" evidence="10">
    <location>
        <begin position="28"/>
        <end position="47"/>
    </location>
</feature>